<dbReference type="NCBIfam" id="NF008610">
    <property type="entry name" value="PRK11587.1"/>
    <property type="match status" value="1"/>
</dbReference>
<dbReference type="InterPro" id="IPR023214">
    <property type="entry name" value="HAD_sf"/>
</dbReference>
<keyword evidence="3" id="KW-1185">Reference proteome</keyword>
<name>A0A518XEA6_9GAMM</name>
<dbReference type="InterPro" id="IPR036412">
    <property type="entry name" value="HAD-like_sf"/>
</dbReference>
<dbReference type="Pfam" id="PF00702">
    <property type="entry name" value="Hydrolase"/>
    <property type="match status" value="1"/>
</dbReference>
<dbReference type="RefSeq" id="WP_145889041.1">
    <property type="nucleotide sequence ID" value="NZ_CP032702.1"/>
</dbReference>
<evidence type="ECO:0000256" key="1">
    <source>
        <dbReference type="ARBA" id="ARBA00022723"/>
    </source>
</evidence>
<proteinExistence type="predicted"/>
<sequence length="219" mass="23811">MTYRGFLFDLDGTLVDSLPAVVRAWSQWGERHDLRAETVLDYIHGKPAINSLRHFMAGQSEEAIQAEFRWLEQREAEDTEGVQAIAGAHALLTTLNTLQIPWAIVTSGSVPVAHARHRAAGLPMPEVFITAENITRGKPDPEPYLLGAQRLGLQPSACVVVEDAPAGIVAGLEAGCAVVAVNPHGDIARLNEVMLQVHDLTPLQIEKQDNGEFTLLSRA</sequence>
<dbReference type="Proteomes" id="UP000319411">
    <property type="component" value="Chromosome"/>
</dbReference>
<dbReference type="GO" id="GO:0050308">
    <property type="term" value="F:sugar-phosphatase activity"/>
    <property type="evidence" value="ECO:0007669"/>
    <property type="project" value="TreeGrafter"/>
</dbReference>
<keyword evidence="1" id="KW-0479">Metal-binding</keyword>
<reference evidence="2 3" key="1">
    <citation type="submission" date="2018-10" db="EMBL/GenBank/DDBJ databases">
        <title>Genome Sequencing of Pantoea dispersa DSM 32899.</title>
        <authorList>
            <person name="Nawrath M."/>
            <person name="Ottenheim C."/>
            <person name="Wilm A."/>
            <person name="Zimmermann W."/>
            <person name="Wu J.C."/>
        </authorList>
    </citation>
    <scope>NUCLEOTIDE SEQUENCE [LARGE SCALE GENOMIC DNA]</scope>
    <source>
        <strain evidence="2 3">DSM 32899</strain>
    </source>
</reference>
<dbReference type="GO" id="GO:0043136">
    <property type="term" value="F:sn-glycerol 3-phosphatase activity"/>
    <property type="evidence" value="ECO:0007669"/>
    <property type="project" value="TreeGrafter"/>
</dbReference>
<protein>
    <submittedName>
        <fullName evidence="2">Sugar phosphatase</fullName>
    </submittedName>
</protein>
<organism evidence="2 3">
    <name type="scientific">Candidatus Pantoea soli</name>
    <dbReference type="NCBI Taxonomy" id="3098669"/>
    <lineage>
        <taxon>Bacteria</taxon>
        <taxon>Pseudomonadati</taxon>
        <taxon>Pseudomonadota</taxon>
        <taxon>Gammaproteobacteria</taxon>
        <taxon>Enterobacterales</taxon>
        <taxon>Erwiniaceae</taxon>
        <taxon>Pantoea</taxon>
    </lineage>
</organism>
<dbReference type="InterPro" id="IPR023198">
    <property type="entry name" value="PGP-like_dom2"/>
</dbReference>
<evidence type="ECO:0000313" key="2">
    <source>
        <dbReference type="EMBL" id="QDY42522.1"/>
    </source>
</evidence>
<dbReference type="InterPro" id="IPR006439">
    <property type="entry name" value="HAD-SF_hydro_IA"/>
</dbReference>
<accession>A0A518XEA6</accession>
<dbReference type="PRINTS" id="PR00413">
    <property type="entry name" value="HADHALOGNASE"/>
</dbReference>
<dbReference type="Gene3D" id="3.40.50.1000">
    <property type="entry name" value="HAD superfamily/HAD-like"/>
    <property type="match status" value="1"/>
</dbReference>
<dbReference type="GO" id="GO:0046872">
    <property type="term" value="F:metal ion binding"/>
    <property type="evidence" value="ECO:0007669"/>
    <property type="project" value="UniProtKB-KW"/>
</dbReference>
<evidence type="ECO:0000313" key="3">
    <source>
        <dbReference type="Proteomes" id="UP000319411"/>
    </source>
</evidence>
<dbReference type="KEGG" id="pdis:D8B20_11730"/>
<dbReference type="OrthoDB" id="9800058at2"/>
<gene>
    <name evidence="2" type="ORF">D8B20_11730</name>
</gene>
<dbReference type="Gene3D" id="1.10.150.240">
    <property type="entry name" value="Putative phosphatase, domain 2"/>
    <property type="match status" value="1"/>
</dbReference>
<dbReference type="PANTHER" id="PTHR43481">
    <property type="entry name" value="FRUCTOSE-1-PHOSPHATE PHOSPHATASE"/>
    <property type="match status" value="1"/>
</dbReference>
<dbReference type="InterPro" id="IPR051806">
    <property type="entry name" value="HAD-like_SPP"/>
</dbReference>
<dbReference type="EMBL" id="CP032702">
    <property type="protein sequence ID" value="QDY42522.1"/>
    <property type="molecule type" value="Genomic_DNA"/>
</dbReference>
<dbReference type="SFLD" id="SFLDG01129">
    <property type="entry name" value="C1.5:_HAD__Beta-PGM__Phosphata"/>
    <property type="match status" value="1"/>
</dbReference>
<dbReference type="SUPFAM" id="SSF56784">
    <property type="entry name" value="HAD-like"/>
    <property type="match status" value="1"/>
</dbReference>
<dbReference type="AlphaFoldDB" id="A0A518XEA6"/>
<dbReference type="NCBIfam" id="TIGR01509">
    <property type="entry name" value="HAD-SF-IA-v3"/>
    <property type="match status" value="1"/>
</dbReference>
<dbReference type="SFLD" id="SFLDS00003">
    <property type="entry name" value="Haloacid_Dehalogenase"/>
    <property type="match status" value="1"/>
</dbReference>
<dbReference type="CDD" id="cd07527">
    <property type="entry name" value="HAD_ScGPP-like"/>
    <property type="match status" value="1"/>
</dbReference>
<dbReference type="PANTHER" id="PTHR43481:SF4">
    <property type="entry name" value="GLYCEROL-1-PHOSPHATE PHOSPHOHYDROLASE 1-RELATED"/>
    <property type="match status" value="1"/>
</dbReference>